<sequence length="522" mass="58608">MSYLVAKRLVSRQRIDLSQTHRYLNTQATRPTKPSIKWSNMIPRPSVWRATVYEHYTKGPPAKSWPLSYHLLIATIRDFLDRGCLSTVEQAQYLTNSIKNPIPSGFKETPAIIPSSYRTQAGDNLSQLLSLRDQRKIGWDWQSDRQNASSLEGEWMEKDGQDDQNSPVVYYLHGGAYYLCSFGMYRRFISDILKGSNARSFAIDYRLAPQHPFPTAVEDALAGYLYLINPPPDAGFSPVDPKKIVIAGDSAGGGLTLALLMAIRDARLPPPAGAMPLSPWTDLTHSLPSILSNAATDYLPKLGFKHAESPALDYSVLPKLKHNEDDHEEISIGPFGKKIDLSEVTKEDMDRIQFYTNNASIKLSLASPAFDKKDLHGLPKLLIQVGLAERLRDESIYVALKASGKYPGASDYKSKLPSTPVTLEIYEDQPHVFQILIPTKASKCANSRLAKFVIEATQPDQKEQESKDESLVAIQITPEGEHKDVTQDLLERMTLGKWDEWEARLARPSLLERLKEMREKLS</sequence>
<name>A0A167NLS3_PHYB8</name>
<dbReference type="GeneID" id="29004021"/>
<accession>A0A167NLS3</accession>
<keyword evidence="6" id="KW-1185">Reference proteome</keyword>
<dbReference type="PANTHER" id="PTHR48081:SF19">
    <property type="entry name" value="AB HYDROLASE SUPERFAMILY PROTEIN C4A8.06C"/>
    <property type="match status" value="1"/>
</dbReference>
<feature type="domain" description="Alpha/beta hydrolase fold-3" evidence="4">
    <location>
        <begin position="169"/>
        <end position="291"/>
    </location>
</feature>
<dbReference type="EMBL" id="KV440976">
    <property type="protein sequence ID" value="OAD76224.1"/>
    <property type="molecule type" value="Genomic_DNA"/>
</dbReference>
<protein>
    <recommendedName>
        <fullName evidence="4">Alpha/beta hydrolase fold-3 domain-containing protein</fullName>
    </recommendedName>
</protein>
<dbReference type="VEuPathDB" id="FungiDB:PHYBLDRAFT_76030"/>
<comment type="similarity">
    <text evidence="1">Belongs to the 'GDXG' lipolytic enzyme family.</text>
</comment>
<gene>
    <name evidence="5" type="ORF">PHYBLDRAFT_76030</name>
</gene>
<dbReference type="Proteomes" id="UP000077315">
    <property type="component" value="Unassembled WGS sequence"/>
</dbReference>
<evidence type="ECO:0000313" key="6">
    <source>
        <dbReference type="Proteomes" id="UP000077315"/>
    </source>
</evidence>
<dbReference type="GO" id="GO:0016787">
    <property type="term" value="F:hydrolase activity"/>
    <property type="evidence" value="ECO:0007669"/>
    <property type="project" value="UniProtKB-KW"/>
</dbReference>
<evidence type="ECO:0000256" key="3">
    <source>
        <dbReference type="PROSITE-ProRule" id="PRU10038"/>
    </source>
</evidence>
<dbReference type="AlphaFoldDB" id="A0A167NLS3"/>
<keyword evidence="2" id="KW-0378">Hydrolase</keyword>
<evidence type="ECO:0000256" key="1">
    <source>
        <dbReference type="ARBA" id="ARBA00010515"/>
    </source>
</evidence>
<dbReference type="RefSeq" id="XP_018294264.1">
    <property type="nucleotide sequence ID" value="XM_018443115.1"/>
</dbReference>
<dbReference type="InParanoid" id="A0A167NLS3"/>
<evidence type="ECO:0000256" key="2">
    <source>
        <dbReference type="ARBA" id="ARBA00022801"/>
    </source>
</evidence>
<dbReference type="InterPro" id="IPR013094">
    <property type="entry name" value="AB_hydrolase_3"/>
</dbReference>
<reference evidence="6" key="1">
    <citation type="submission" date="2015-06" db="EMBL/GenBank/DDBJ databases">
        <title>Expansion of signal transduction pathways in fungi by whole-genome duplication.</title>
        <authorList>
            <consortium name="DOE Joint Genome Institute"/>
            <person name="Corrochano L.M."/>
            <person name="Kuo A."/>
            <person name="Marcet-Houben M."/>
            <person name="Polaino S."/>
            <person name="Salamov A."/>
            <person name="Villalobos J.M."/>
            <person name="Alvarez M.I."/>
            <person name="Avalos J."/>
            <person name="Benito E.P."/>
            <person name="Benoit I."/>
            <person name="Burger G."/>
            <person name="Camino L.P."/>
            <person name="Canovas D."/>
            <person name="Cerda-Olmedo E."/>
            <person name="Cheng J.-F."/>
            <person name="Dominguez A."/>
            <person name="Elias M."/>
            <person name="Eslava A.P."/>
            <person name="Glaser F."/>
            <person name="Grimwood J."/>
            <person name="Gutierrez G."/>
            <person name="Heitman J."/>
            <person name="Henrissat B."/>
            <person name="Iturriaga E.A."/>
            <person name="Lang B.F."/>
            <person name="Lavin J.L."/>
            <person name="Lee S."/>
            <person name="Li W."/>
            <person name="Lindquist E."/>
            <person name="Lopez-Garcia S."/>
            <person name="Luque E.M."/>
            <person name="Marcos A.T."/>
            <person name="Martin J."/>
            <person name="McCluskey K."/>
            <person name="Medina H.R."/>
            <person name="Miralles-Duran A."/>
            <person name="Miyazaki A."/>
            <person name="Munoz-Torres E."/>
            <person name="Oguiza J.A."/>
            <person name="Ohm R."/>
            <person name="Olmedo M."/>
            <person name="Orejas M."/>
            <person name="Ortiz-Castellanos L."/>
            <person name="Pisabarro A.G."/>
            <person name="Rodriguez-Romero J."/>
            <person name="Ruiz-Herrera J."/>
            <person name="Ruiz-Vazquez R."/>
            <person name="Sanz C."/>
            <person name="Schackwitz W."/>
            <person name="Schmutz J."/>
            <person name="Shahriari M."/>
            <person name="Shelest E."/>
            <person name="Silva-Franco F."/>
            <person name="Soanes D."/>
            <person name="Syed K."/>
            <person name="Tagua V.G."/>
            <person name="Talbot N.J."/>
            <person name="Thon M."/>
            <person name="De vries R.P."/>
            <person name="Wiebenga A."/>
            <person name="Yadav J.S."/>
            <person name="Braun E.L."/>
            <person name="Baker S."/>
            <person name="Garre V."/>
            <person name="Horwitz B."/>
            <person name="Torres-Martinez S."/>
            <person name="Idnurm A."/>
            <person name="Herrera-Estrella A."/>
            <person name="Gabaldon T."/>
            <person name="Grigoriev I.V."/>
        </authorList>
    </citation>
    <scope>NUCLEOTIDE SEQUENCE [LARGE SCALE GENOMIC DNA]</scope>
    <source>
        <strain evidence="6">NRRL 1555(-)</strain>
    </source>
</reference>
<proteinExistence type="inferred from homology"/>
<evidence type="ECO:0000259" key="4">
    <source>
        <dbReference type="Pfam" id="PF07859"/>
    </source>
</evidence>
<evidence type="ECO:0000313" key="5">
    <source>
        <dbReference type="EMBL" id="OAD76224.1"/>
    </source>
</evidence>
<dbReference type="PROSITE" id="PS01174">
    <property type="entry name" value="LIPASE_GDXG_SER"/>
    <property type="match status" value="1"/>
</dbReference>
<feature type="active site" evidence="3">
    <location>
        <position position="250"/>
    </location>
</feature>
<dbReference type="InterPro" id="IPR050300">
    <property type="entry name" value="GDXG_lipolytic_enzyme"/>
</dbReference>
<dbReference type="InterPro" id="IPR033140">
    <property type="entry name" value="Lipase_GDXG_put_SER_AS"/>
</dbReference>
<organism evidence="5 6">
    <name type="scientific">Phycomyces blakesleeanus (strain ATCC 8743b / DSM 1359 / FGSC 10004 / NBRC 33097 / NRRL 1555)</name>
    <dbReference type="NCBI Taxonomy" id="763407"/>
    <lineage>
        <taxon>Eukaryota</taxon>
        <taxon>Fungi</taxon>
        <taxon>Fungi incertae sedis</taxon>
        <taxon>Mucoromycota</taxon>
        <taxon>Mucoromycotina</taxon>
        <taxon>Mucoromycetes</taxon>
        <taxon>Mucorales</taxon>
        <taxon>Phycomycetaceae</taxon>
        <taxon>Phycomyces</taxon>
    </lineage>
</organism>
<dbReference type="Pfam" id="PF07859">
    <property type="entry name" value="Abhydrolase_3"/>
    <property type="match status" value="1"/>
</dbReference>
<dbReference type="SUPFAM" id="SSF53474">
    <property type="entry name" value="alpha/beta-Hydrolases"/>
    <property type="match status" value="1"/>
</dbReference>
<dbReference type="InterPro" id="IPR029058">
    <property type="entry name" value="AB_hydrolase_fold"/>
</dbReference>
<dbReference type="STRING" id="763407.A0A167NLS3"/>
<dbReference type="OrthoDB" id="408631at2759"/>
<dbReference type="Gene3D" id="3.40.50.1820">
    <property type="entry name" value="alpha/beta hydrolase"/>
    <property type="match status" value="1"/>
</dbReference>
<dbReference type="PANTHER" id="PTHR48081">
    <property type="entry name" value="AB HYDROLASE SUPERFAMILY PROTEIN C4A8.06C"/>
    <property type="match status" value="1"/>
</dbReference>